<dbReference type="Proteomes" id="UP000004198">
    <property type="component" value="Unassembled WGS sequence"/>
</dbReference>
<name>C6PRE2_9CLOT</name>
<dbReference type="RefSeq" id="WP_007060244.1">
    <property type="nucleotide sequence ID" value="NZ_ACVI01000016.1"/>
</dbReference>
<dbReference type="eggNOG" id="ENOG502ZBVY">
    <property type="taxonomic scope" value="Bacteria"/>
</dbReference>
<proteinExistence type="predicted"/>
<keyword evidence="1" id="KW-1133">Transmembrane helix</keyword>
<evidence type="ECO:0008006" key="4">
    <source>
        <dbReference type="Google" id="ProtNLM"/>
    </source>
</evidence>
<dbReference type="InterPro" id="IPR009476">
    <property type="entry name" value="DUF1097"/>
</dbReference>
<evidence type="ECO:0000313" key="2">
    <source>
        <dbReference type="EMBL" id="EET88242.1"/>
    </source>
</evidence>
<feature type="transmembrane region" description="Helical" evidence="1">
    <location>
        <begin position="73"/>
        <end position="93"/>
    </location>
</feature>
<sequence>MSAIMSGAISMGILAWIWANLSAAVGVSTWAGFMGTTTYYASGERFIKGWVKGMIANMVGVLWAIICVEVSKVLHVPNIVAIMTGVISFGIVAEAKWKNLSFVPGVYIGCSTTFGMLALNGTYLSTVVALLMGSVVGLLSDAGGELLVRLTNKKETEENLVEKQG</sequence>
<dbReference type="OrthoDB" id="8588554at2"/>
<evidence type="ECO:0000256" key="1">
    <source>
        <dbReference type="SAM" id="Phobius"/>
    </source>
</evidence>
<keyword evidence="1" id="KW-0472">Membrane</keyword>
<feature type="transmembrane region" description="Helical" evidence="1">
    <location>
        <begin position="113"/>
        <end position="139"/>
    </location>
</feature>
<gene>
    <name evidence="2" type="ORF">CcarbDRAFT_1359</name>
</gene>
<keyword evidence="3" id="KW-1185">Reference proteome</keyword>
<dbReference type="KEGG" id="cck:Ccar_12815"/>
<accession>C6PRE2</accession>
<protein>
    <recommendedName>
        <fullName evidence="4">DUF1097 domain-containing protein</fullName>
    </recommendedName>
</protein>
<dbReference type="AlphaFoldDB" id="C6PRE2"/>
<dbReference type="PATRIC" id="fig|536227.13.peg.2685"/>
<dbReference type="EMBL" id="ACVI01000016">
    <property type="protein sequence ID" value="EET88242.1"/>
    <property type="molecule type" value="Genomic_DNA"/>
</dbReference>
<feature type="transmembrane region" description="Helical" evidence="1">
    <location>
        <begin position="47"/>
        <end position="66"/>
    </location>
</feature>
<organism evidence="2 3">
    <name type="scientific">Clostridium carboxidivorans P7</name>
    <dbReference type="NCBI Taxonomy" id="536227"/>
    <lineage>
        <taxon>Bacteria</taxon>
        <taxon>Bacillati</taxon>
        <taxon>Bacillota</taxon>
        <taxon>Clostridia</taxon>
        <taxon>Eubacteriales</taxon>
        <taxon>Clostridiaceae</taxon>
        <taxon>Clostridium</taxon>
    </lineage>
</organism>
<reference evidence="2 3" key="1">
    <citation type="submission" date="2009-06" db="EMBL/GenBank/DDBJ databases">
        <title>The draft genome of Clostridium carboxidivorans P7.</title>
        <authorList>
            <consortium name="US DOE Joint Genome Institute (JGI-PGF)"/>
            <person name="Lucas S."/>
            <person name="Copeland A."/>
            <person name="Lapidus A."/>
            <person name="Glavina del Rio T."/>
            <person name="Tice H."/>
            <person name="Bruce D."/>
            <person name="Goodwin L."/>
            <person name="Pitluck S."/>
            <person name="Larimer F."/>
            <person name="Land M.L."/>
            <person name="Hauser L."/>
            <person name="Hemme C.L."/>
        </authorList>
    </citation>
    <scope>NUCLEOTIDE SEQUENCE [LARGE SCALE GENOMIC DNA]</scope>
    <source>
        <strain evidence="2 3">P7</strain>
    </source>
</reference>
<comment type="caution">
    <text evidence="2">The sequence shown here is derived from an EMBL/GenBank/DDBJ whole genome shotgun (WGS) entry which is preliminary data.</text>
</comment>
<dbReference type="Pfam" id="PF06496">
    <property type="entry name" value="DUF1097"/>
    <property type="match status" value="1"/>
</dbReference>
<keyword evidence="1" id="KW-0812">Transmembrane</keyword>
<evidence type="ECO:0000313" key="3">
    <source>
        <dbReference type="Proteomes" id="UP000004198"/>
    </source>
</evidence>
<dbReference type="STRING" id="536227.Ccar_12815"/>